<dbReference type="AlphaFoldDB" id="Q115T7"/>
<gene>
    <name evidence="1" type="ordered locus">Tery_1445</name>
</gene>
<organism evidence="1">
    <name type="scientific">Trichodesmium erythraeum (strain IMS101)</name>
    <dbReference type="NCBI Taxonomy" id="203124"/>
    <lineage>
        <taxon>Bacteria</taxon>
        <taxon>Bacillati</taxon>
        <taxon>Cyanobacteriota</taxon>
        <taxon>Cyanophyceae</taxon>
        <taxon>Oscillatoriophycideae</taxon>
        <taxon>Oscillatoriales</taxon>
        <taxon>Microcoleaceae</taxon>
        <taxon>Trichodesmium</taxon>
    </lineage>
</organism>
<dbReference type="HOGENOM" id="CLU_3259391_0_0_3"/>
<proteinExistence type="predicted"/>
<name>Q115T7_TRIEI</name>
<accession>Q115T7</accession>
<dbReference type="EMBL" id="CP000393">
    <property type="protein sequence ID" value="ABG50737.1"/>
    <property type="molecule type" value="Genomic_DNA"/>
</dbReference>
<evidence type="ECO:0000313" key="1">
    <source>
        <dbReference type="EMBL" id="ABG50737.1"/>
    </source>
</evidence>
<reference evidence="1" key="1">
    <citation type="submission" date="2006-06" db="EMBL/GenBank/DDBJ databases">
        <title>Complete sequence of Trichodesmium erythraeum IMS101.</title>
        <authorList>
            <consortium name="US DOE Joint Genome Institute"/>
            <person name="Copeland A."/>
            <person name="Lucas S."/>
            <person name="Lapidus A."/>
            <person name="Barry K."/>
            <person name="Detter J.C."/>
            <person name="Glavina del Rio T."/>
            <person name="Hammon N."/>
            <person name="Israni S."/>
            <person name="Dalin E."/>
            <person name="Tice H."/>
            <person name="Pitluck S."/>
            <person name="Kiss H."/>
            <person name="Munk A.C."/>
            <person name="Brettin T."/>
            <person name="Bruce D."/>
            <person name="Han C."/>
            <person name="Tapia R."/>
            <person name="Gilna P."/>
            <person name="Schmutz J."/>
            <person name="Larimer F."/>
            <person name="Land M."/>
            <person name="Hauser L."/>
            <person name="Kyrpides N."/>
            <person name="Kim E."/>
            <person name="Richardson P."/>
        </authorList>
    </citation>
    <scope>NUCLEOTIDE SEQUENCE [LARGE SCALE GENOMIC DNA]</scope>
    <source>
        <strain evidence="1">IMS101</strain>
    </source>
</reference>
<sequence>MVSFCFFGAATPEDLVIDSKQTPFNINNGIELRQLTFKDEKN</sequence>
<dbReference type="KEGG" id="ter:Tery_1445"/>
<protein>
    <submittedName>
        <fullName evidence="1">Uncharacterized protein</fullName>
    </submittedName>
</protein>